<organism evidence="2 4">
    <name type="scientific">Salegentibacter salarius</name>
    <dbReference type="NCBI Taxonomy" id="435906"/>
    <lineage>
        <taxon>Bacteria</taxon>
        <taxon>Pseudomonadati</taxon>
        <taxon>Bacteroidota</taxon>
        <taxon>Flavobacteriia</taxon>
        <taxon>Flavobacteriales</taxon>
        <taxon>Flavobacteriaceae</taxon>
        <taxon>Salegentibacter</taxon>
    </lineage>
</organism>
<keyword evidence="3" id="KW-1185">Reference proteome</keyword>
<dbReference type="RefSeq" id="WP_070054902.1">
    <property type="nucleotide sequence ID" value="NZ_FVZF01000004.1"/>
</dbReference>
<sequence length="76" mass="8778">MKLTEDIKKRIDNYFDNISAQELYETAISKYGFKENIDIDLDNQSFSKVGQNVYSSNLDNRIDLDKMDHNTTPLAA</sequence>
<evidence type="ECO:0000313" key="4">
    <source>
        <dbReference type="Proteomes" id="UP000232533"/>
    </source>
</evidence>
<reference evidence="1 3" key="2">
    <citation type="submission" date="2016-09" db="EMBL/GenBank/DDBJ databases">
        <title>Genome Sequence of Salegentibacter salarius,Isolated from a Marine Solar Saltern of the Yellow Sea in South Korea.</title>
        <authorList>
            <person name="Zheng Q."/>
            <person name="Liu Y."/>
        </authorList>
    </citation>
    <scope>NUCLEOTIDE SEQUENCE [LARGE SCALE GENOMIC DNA]</scope>
    <source>
        <strain evidence="1 3">KCTC 12974</strain>
    </source>
</reference>
<dbReference type="Proteomes" id="UP000232533">
    <property type="component" value="Unassembled WGS sequence"/>
</dbReference>
<proteinExistence type="predicted"/>
<dbReference type="OrthoDB" id="1453360at2"/>
<comment type="caution">
    <text evidence="2">The sequence shown here is derived from an EMBL/GenBank/DDBJ whole genome shotgun (WGS) entry which is preliminary data.</text>
</comment>
<name>A0A2N0TRP2_9FLAO</name>
<gene>
    <name evidence="2" type="ORF">APR40_03925</name>
    <name evidence="1" type="ORF">BHS39_03925</name>
</gene>
<dbReference type="Proteomes" id="UP000176009">
    <property type="component" value="Unassembled WGS sequence"/>
</dbReference>
<dbReference type="EMBL" id="LKTR01000034">
    <property type="protein sequence ID" value="PKD17414.1"/>
    <property type="molecule type" value="Genomic_DNA"/>
</dbReference>
<evidence type="ECO:0000313" key="3">
    <source>
        <dbReference type="Proteomes" id="UP000176009"/>
    </source>
</evidence>
<dbReference type="AlphaFoldDB" id="A0A2N0TRP2"/>
<evidence type="ECO:0000313" key="1">
    <source>
        <dbReference type="EMBL" id="OEY71821.1"/>
    </source>
</evidence>
<dbReference type="EMBL" id="MJBR01000034">
    <property type="protein sequence ID" value="OEY71821.1"/>
    <property type="molecule type" value="Genomic_DNA"/>
</dbReference>
<accession>A0A2N0TRP2</accession>
<reference evidence="2 4" key="1">
    <citation type="submission" date="2015-10" db="EMBL/GenBank/DDBJ databases">
        <title>Draft genome sequence of Salegentibacter salinarum KCTC 12975.</title>
        <authorList>
            <person name="Lin W."/>
            <person name="Zheng Q."/>
        </authorList>
    </citation>
    <scope>NUCLEOTIDE SEQUENCE [LARGE SCALE GENOMIC DNA]</scope>
    <source>
        <strain evidence="2 4">KCTC 12974</strain>
    </source>
</reference>
<evidence type="ECO:0000313" key="2">
    <source>
        <dbReference type="EMBL" id="PKD17414.1"/>
    </source>
</evidence>
<protein>
    <submittedName>
        <fullName evidence="2">Uncharacterized protein</fullName>
    </submittedName>
</protein>